<accession>A0A0L6UPJ5</accession>
<reference evidence="1 2" key="1">
    <citation type="submission" date="2015-08" db="EMBL/GenBank/DDBJ databases">
        <title>Next Generation Sequencing and Analysis of the Genome of Puccinia sorghi L Schw, the Causal Agent of Maize Common Rust.</title>
        <authorList>
            <person name="Rochi L."/>
            <person name="Burguener G."/>
            <person name="Darino M."/>
            <person name="Turjanski A."/>
            <person name="Kreff E."/>
            <person name="Dieguez M.J."/>
            <person name="Sacco F."/>
        </authorList>
    </citation>
    <scope>NUCLEOTIDE SEQUENCE [LARGE SCALE GENOMIC DNA]</scope>
    <source>
        <strain evidence="1 2">RO10H11247</strain>
    </source>
</reference>
<protein>
    <submittedName>
        <fullName evidence="1">Uncharacterized protein</fullName>
    </submittedName>
</protein>
<keyword evidence="2" id="KW-1185">Reference proteome</keyword>
<dbReference type="EMBL" id="LAVV01009531">
    <property type="protein sequence ID" value="KNZ50439.1"/>
    <property type="molecule type" value="Genomic_DNA"/>
</dbReference>
<name>A0A0L6UPJ5_9BASI</name>
<comment type="caution">
    <text evidence="1">The sequence shown here is derived from an EMBL/GenBank/DDBJ whole genome shotgun (WGS) entry which is preliminary data.</text>
</comment>
<dbReference type="AlphaFoldDB" id="A0A0L6UPJ5"/>
<proteinExistence type="predicted"/>
<evidence type="ECO:0000313" key="2">
    <source>
        <dbReference type="Proteomes" id="UP000037035"/>
    </source>
</evidence>
<gene>
    <name evidence="1" type="ORF">VP01_4426g1</name>
</gene>
<dbReference type="Proteomes" id="UP000037035">
    <property type="component" value="Unassembled WGS sequence"/>
</dbReference>
<organism evidence="1 2">
    <name type="scientific">Puccinia sorghi</name>
    <dbReference type="NCBI Taxonomy" id="27349"/>
    <lineage>
        <taxon>Eukaryota</taxon>
        <taxon>Fungi</taxon>
        <taxon>Dikarya</taxon>
        <taxon>Basidiomycota</taxon>
        <taxon>Pucciniomycotina</taxon>
        <taxon>Pucciniomycetes</taxon>
        <taxon>Pucciniales</taxon>
        <taxon>Pucciniaceae</taxon>
        <taxon>Puccinia</taxon>
    </lineage>
</organism>
<dbReference type="VEuPathDB" id="FungiDB:VP01_4426g1"/>
<sequence>MAAHDFGSSQYYLFSHTNHPNPFQKEGKAAKNPLTFSQSTLDPSSCKVIYLAQDLEEKNSKVKCKPQRRDPVFDDVKNSFSEKNCSKGHVIYLWFGSLIISYQVPTSVGGTRRNSMYLESVCRNFGLIKMALLKLEECQTDTHNVIKPLKRVPSFLPLLCRKQKILTMKPSTTSSLCGIYIKQSLGAVLKTRSCKQPFTTVKRDHSCAEAGDNPPVGTLLESPRPRGGYRIITVSYIWTFKRPCSIAWNYETDLGSFVHWSHFFDNDLNYVVQHLSLKLVNLQHKGSLLAKLIVNVFAKHGLQRKITQGQKPCIINFQNFMGQISLRTMIQCILTPPSPKLKEAFLGSVPYSNNLKPISEETKRKTVWKKRDQNMMLIPTMLMRNRRIWKKKMIIILARRKKRMPMIPIIIQVKNPTKRRLLPQTETNPKVCMN</sequence>
<evidence type="ECO:0000313" key="1">
    <source>
        <dbReference type="EMBL" id="KNZ50439.1"/>
    </source>
</evidence>